<organism evidence="1 2">
    <name type="scientific">Daphnia magna</name>
    <dbReference type="NCBI Taxonomy" id="35525"/>
    <lineage>
        <taxon>Eukaryota</taxon>
        <taxon>Metazoa</taxon>
        <taxon>Ecdysozoa</taxon>
        <taxon>Arthropoda</taxon>
        <taxon>Crustacea</taxon>
        <taxon>Branchiopoda</taxon>
        <taxon>Diplostraca</taxon>
        <taxon>Cladocera</taxon>
        <taxon>Anomopoda</taxon>
        <taxon>Daphniidae</taxon>
        <taxon>Daphnia</taxon>
    </lineage>
</organism>
<evidence type="ECO:0000313" key="1">
    <source>
        <dbReference type="EMBL" id="KZR96962.1"/>
    </source>
</evidence>
<dbReference type="EMBL" id="LRGB01023096">
    <property type="protein sequence ID" value="KZR96962.1"/>
    <property type="molecule type" value="Genomic_DNA"/>
</dbReference>
<gene>
    <name evidence="1" type="ORF">APZ42_008404</name>
</gene>
<reference evidence="1 2" key="1">
    <citation type="submission" date="2016-03" db="EMBL/GenBank/DDBJ databases">
        <title>EvidentialGene: Evidence-directed Construction of Genes on Genomes.</title>
        <authorList>
            <person name="Gilbert D.G."/>
            <person name="Choi J.-H."/>
            <person name="Mockaitis K."/>
            <person name="Colbourne J."/>
            <person name="Pfrender M."/>
        </authorList>
    </citation>
    <scope>NUCLEOTIDE SEQUENCE [LARGE SCALE GENOMIC DNA]</scope>
    <source>
        <strain evidence="1 2">Xinb3</strain>
        <tissue evidence="1">Complete organism</tissue>
    </source>
</reference>
<evidence type="ECO:0000313" key="2">
    <source>
        <dbReference type="Proteomes" id="UP000076858"/>
    </source>
</evidence>
<keyword evidence="2" id="KW-1185">Reference proteome</keyword>
<accession>A0A164ENE3</accession>
<dbReference type="Proteomes" id="UP000076858">
    <property type="component" value="Unassembled WGS sequence"/>
</dbReference>
<feature type="non-terminal residue" evidence="1">
    <location>
        <position position="1"/>
    </location>
</feature>
<dbReference type="AlphaFoldDB" id="A0A164ENE3"/>
<name>A0A164ENE3_9CRUS</name>
<comment type="caution">
    <text evidence="1">The sequence shown here is derived from an EMBL/GenBank/DDBJ whole genome shotgun (WGS) entry which is preliminary data.</text>
</comment>
<sequence length="72" mass="8556">PISTLTAEELQLRFQSICQFSMFVLCVTHYFTHLICLTNHSNVRVLSYSERYFFQTYESLTSLSWIPKNNWA</sequence>
<proteinExistence type="predicted"/>
<protein>
    <submittedName>
        <fullName evidence="1">Uncharacterized protein</fullName>
    </submittedName>
</protein>